<dbReference type="SUPFAM" id="SSF54713">
    <property type="entry name" value="Elongation factor Ts (EF-Ts), dimerisation domain"/>
    <property type="match status" value="1"/>
</dbReference>
<sequence length="142" mass="15780">MIKIPTRFISTSRYLAAAVEKAALSALRKKTGYSFKSCRKALEKYENNIEKAEVWLREEAKMEEWAKAAKINDMTAAKGLIGVNYLPEKSVGVIVELKCEADSVDKTMEFQTLATSIAALTSKMVLQSYIRPDNALSKVGLL</sequence>
<dbReference type="InterPro" id="IPR009060">
    <property type="entry name" value="UBA-like_sf"/>
</dbReference>
<dbReference type="Gene3D" id="1.10.8.10">
    <property type="entry name" value="DNA helicase RuvA subunit, C-terminal domain"/>
    <property type="match status" value="1"/>
</dbReference>
<dbReference type="Proteomes" id="UP001235939">
    <property type="component" value="Chromosome 02"/>
</dbReference>
<dbReference type="PANTHER" id="PTHR11741:SF0">
    <property type="entry name" value="ELONGATION FACTOR TS, MITOCHONDRIAL"/>
    <property type="match status" value="1"/>
</dbReference>
<dbReference type="InterPro" id="IPR001816">
    <property type="entry name" value="Transl_elong_EFTs/EF1B"/>
</dbReference>
<keyword evidence="1" id="KW-0496">Mitochondrion</keyword>
<name>A0ABY6K475_9ARAC</name>
<comment type="function">
    <text evidence="1">Associates with the EF-Tu.GDP complex and induces the exchange of GDP to GTP. It remains bound to the aminoacyl-tRNA.EF-Tu.GTP complex up to the GTP hydrolysis stage on the ribosome.</text>
</comment>
<comment type="similarity">
    <text evidence="1">Belongs to the EF-Ts family.</text>
</comment>
<organism evidence="2 3">
    <name type="scientific">Cordylochernes scorpioides</name>
    <dbReference type="NCBI Taxonomy" id="51811"/>
    <lineage>
        <taxon>Eukaryota</taxon>
        <taxon>Metazoa</taxon>
        <taxon>Ecdysozoa</taxon>
        <taxon>Arthropoda</taxon>
        <taxon>Chelicerata</taxon>
        <taxon>Arachnida</taxon>
        <taxon>Pseudoscorpiones</taxon>
        <taxon>Cheliferoidea</taxon>
        <taxon>Chernetidae</taxon>
        <taxon>Cordylochernes</taxon>
    </lineage>
</organism>
<proteinExistence type="inferred from homology"/>
<keyword evidence="3" id="KW-1185">Reference proteome</keyword>
<comment type="subcellular location">
    <subcellularLocation>
        <location evidence="1">Mitochondrion</location>
    </subcellularLocation>
</comment>
<dbReference type="EMBL" id="CP092864">
    <property type="protein sequence ID" value="UYV62585.1"/>
    <property type="molecule type" value="Genomic_DNA"/>
</dbReference>
<accession>A0ABY6K475</accession>
<dbReference type="PANTHER" id="PTHR11741">
    <property type="entry name" value="ELONGATION FACTOR TS"/>
    <property type="match status" value="1"/>
</dbReference>
<dbReference type="Pfam" id="PF25025">
    <property type="entry name" value="EF-Ts_N"/>
    <property type="match status" value="1"/>
</dbReference>
<reference evidence="2 3" key="1">
    <citation type="submission" date="2022-01" db="EMBL/GenBank/DDBJ databases">
        <title>A chromosomal length assembly of Cordylochernes scorpioides.</title>
        <authorList>
            <person name="Zeh D."/>
            <person name="Zeh J."/>
        </authorList>
    </citation>
    <scope>NUCLEOTIDE SEQUENCE [LARGE SCALE GENOMIC DNA]</scope>
    <source>
        <strain evidence="2">IN4F17</strain>
        <tissue evidence="2">Whole Body</tissue>
    </source>
</reference>
<keyword evidence="1" id="KW-0648">Protein biosynthesis</keyword>
<dbReference type="CDD" id="cd14275">
    <property type="entry name" value="UBA_EF-Ts"/>
    <property type="match status" value="1"/>
</dbReference>
<dbReference type="HAMAP" id="MF_00050">
    <property type="entry name" value="EF_Ts"/>
    <property type="match status" value="1"/>
</dbReference>
<dbReference type="InterPro" id="IPR036402">
    <property type="entry name" value="EF-Ts_dimer_sf"/>
</dbReference>
<protein>
    <recommendedName>
        <fullName evidence="1">Elongation factor Ts, mitochondrial</fullName>
        <shortName evidence="1">EF-Ts</shortName>
        <shortName evidence="1">EF-TsMt</shortName>
    </recommendedName>
</protein>
<keyword evidence="1" id="KW-0251">Elongation factor</keyword>
<dbReference type="Gene3D" id="3.30.479.20">
    <property type="entry name" value="Elongation factor Ts, dimerisation domain"/>
    <property type="match status" value="1"/>
</dbReference>
<evidence type="ECO:0000313" key="2">
    <source>
        <dbReference type="EMBL" id="UYV62585.1"/>
    </source>
</evidence>
<dbReference type="SUPFAM" id="SSF46934">
    <property type="entry name" value="UBA-like"/>
    <property type="match status" value="1"/>
</dbReference>
<evidence type="ECO:0000313" key="3">
    <source>
        <dbReference type="Proteomes" id="UP001235939"/>
    </source>
</evidence>
<evidence type="ECO:0000256" key="1">
    <source>
        <dbReference type="HAMAP-Rule" id="MF_03135"/>
    </source>
</evidence>
<gene>
    <name evidence="2" type="ORF">LAZ67_2001201</name>
</gene>